<dbReference type="SMART" id="SM00448">
    <property type="entry name" value="REC"/>
    <property type="match status" value="1"/>
</dbReference>
<dbReference type="InterPro" id="IPR051015">
    <property type="entry name" value="EvgA-like"/>
</dbReference>
<protein>
    <submittedName>
        <fullName evidence="6">Two component transcriptional regulator, LuxR family</fullName>
    </submittedName>
</protein>
<dbReference type="PRINTS" id="PR00038">
    <property type="entry name" value="HTHLUXR"/>
</dbReference>
<dbReference type="Gene3D" id="3.40.50.2300">
    <property type="match status" value="1"/>
</dbReference>
<dbReference type="OrthoDB" id="9814495at2"/>
<dbReference type="RefSeq" id="WP_159431064.1">
    <property type="nucleotide sequence ID" value="NZ_FOOC01000003.1"/>
</dbReference>
<dbReference type="PANTHER" id="PTHR45566:SF2">
    <property type="entry name" value="NARL SUBFAMILY"/>
    <property type="match status" value="1"/>
</dbReference>
<evidence type="ECO:0000256" key="1">
    <source>
        <dbReference type="ARBA" id="ARBA00022553"/>
    </source>
</evidence>
<dbReference type="SMART" id="SM00421">
    <property type="entry name" value="HTH_LUXR"/>
    <property type="match status" value="1"/>
</dbReference>
<dbReference type="CDD" id="cd06170">
    <property type="entry name" value="LuxR_C_like"/>
    <property type="match status" value="1"/>
</dbReference>
<gene>
    <name evidence="6" type="ORF">SAMN04488120_10346</name>
</gene>
<feature type="domain" description="Response regulatory" evidence="5">
    <location>
        <begin position="26"/>
        <end position="142"/>
    </location>
</feature>
<organism evidence="6 7">
    <name type="scientific">Fontimonas thermophila</name>
    <dbReference type="NCBI Taxonomy" id="1076937"/>
    <lineage>
        <taxon>Bacteria</taxon>
        <taxon>Pseudomonadati</taxon>
        <taxon>Pseudomonadota</taxon>
        <taxon>Gammaproteobacteria</taxon>
        <taxon>Nevskiales</taxon>
        <taxon>Nevskiaceae</taxon>
        <taxon>Fontimonas</taxon>
    </lineage>
</organism>
<dbReference type="PROSITE" id="PS50043">
    <property type="entry name" value="HTH_LUXR_2"/>
    <property type="match status" value="1"/>
</dbReference>
<dbReference type="SUPFAM" id="SSF52172">
    <property type="entry name" value="CheY-like"/>
    <property type="match status" value="1"/>
</dbReference>
<dbReference type="GO" id="GO:0000160">
    <property type="term" value="P:phosphorelay signal transduction system"/>
    <property type="evidence" value="ECO:0007669"/>
    <property type="project" value="InterPro"/>
</dbReference>
<evidence type="ECO:0000259" key="4">
    <source>
        <dbReference type="PROSITE" id="PS50043"/>
    </source>
</evidence>
<keyword evidence="7" id="KW-1185">Reference proteome</keyword>
<evidence type="ECO:0000313" key="7">
    <source>
        <dbReference type="Proteomes" id="UP000199771"/>
    </source>
</evidence>
<evidence type="ECO:0000256" key="3">
    <source>
        <dbReference type="PROSITE-ProRule" id="PRU00169"/>
    </source>
</evidence>
<dbReference type="InterPro" id="IPR058245">
    <property type="entry name" value="NreC/VraR/RcsB-like_REC"/>
</dbReference>
<dbReference type="InterPro" id="IPR001789">
    <property type="entry name" value="Sig_transdc_resp-reg_receiver"/>
</dbReference>
<dbReference type="AlphaFoldDB" id="A0A1I2I7B3"/>
<dbReference type="SUPFAM" id="SSF46894">
    <property type="entry name" value="C-terminal effector domain of the bipartite response regulators"/>
    <property type="match status" value="1"/>
</dbReference>
<name>A0A1I2I7B3_9GAMM</name>
<keyword evidence="2" id="KW-0238">DNA-binding</keyword>
<dbReference type="EMBL" id="FOOC01000003">
    <property type="protein sequence ID" value="SFF37490.1"/>
    <property type="molecule type" value="Genomic_DNA"/>
</dbReference>
<dbReference type="Pfam" id="PF00072">
    <property type="entry name" value="Response_reg"/>
    <property type="match status" value="1"/>
</dbReference>
<feature type="domain" description="HTH luxR-type" evidence="4">
    <location>
        <begin position="169"/>
        <end position="234"/>
    </location>
</feature>
<dbReference type="STRING" id="1076937.SAMN04488120_10346"/>
<dbReference type="CDD" id="cd17535">
    <property type="entry name" value="REC_NarL-like"/>
    <property type="match status" value="1"/>
</dbReference>
<evidence type="ECO:0000313" key="6">
    <source>
        <dbReference type="EMBL" id="SFF37490.1"/>
    </source>
</evidence>
<dbReference type="InterPro" id="IPR000792">
    <property type="entry name" value="Tscrpt_reg_LuxR_C"/>
</dbReference>
<proteinExistence type="predicted"/>
<dbReference type="InterPro" id="IPR016032">
    <property type="entry name" value="Sig_transdc_resp-reg_C-effctor"/>
</dbReference>
<accession>A0A1I2I7B3</accession>
<sequence length="241" mass="25588">MGDTPTLPFHGRRDPTGSALWGGALNILLVDDHELFRAGLKLLLADLADRLSFAEAADCAAALGLAEQQAFDVILLDFRLPGTCGLDALQALREKAQTAAIVVLSAEDSPTLIRRVIDAGAAGFIPKASSHAVMMAALRLILAGGTYLPPHALNAPAEDPFMPAPPVYDRRALEQLTARQRHVLRLVMQGKSNKIIAQEVGVSEATIKAHLAAAFRVLGVKNRTEAVFACARTGLLIEGMA</sequence>
<evidence type="ECO:0000259" key="5">
    <source>
        <dbReference type="PROSITE" id="PS50110"/>
    </source>
</evidence>
<dbReference type="InterPro" id="IPR011006">
    <property type="entry name" value="CheY-like_superfamily"/>
</dbReference>
<dbReference type="PANTHER" id="PTHR45566">
    <property type="entry name" value="HTH-TYPE TRANSCRIPTIONAL REGULATOR YHJB-RELATED"/>
    <property type="match status" value="1"/>
</dbReference>
<evidence type="ECO:0000256" key="2">
    <source>
        <dbReference type="ARBA" id="ARBA00023125"/>
    </source>
</evidence>
<dbReference type="Proteomes" id="UP000199771">
    <property type="component" value="Unassembled WGS sequence"/>
</dbReference>
<feature type="modified residue" description="4-aspartylphosphate" evidence="3">
    <location>
        <position position="77"/>
    </location>
</feature>
<dbReference type="PROSITE" id="PS50110">
    <property type="entry name" value="RESPONSE_REGULATORY"/>
    <property type="match status" value="1"/>
</dbReference>
<dbReference type="GO" id="GO:0006355">
    <property type="term" value="P:regulation of DNA-templated transcription"/>
    <property type="evidence" value="ECO:0007669"/>
    <property type="project" value="InterPro"/>
</dbReference>
<keyword evidence="1 3" id="KW-0597">Phosphoprotein</keyword>
<reference evidence="6 7" key="1">
    <citation type="submission" date="2016-10" db="EMBL/GenBank/DDBJ databases">
        <authorList>
            <person name="de Groot N.N."/>
        </authorList>
    </citation>
    <scope>NUCLEOTIDE SEQUENCE [LARGE SCALE GENOMIC DNA]</scope>
    <source>
        <strain evidence="6 7">DSM 23609</strain>
    </source>
</reference>
<dbReference type="Pfam" id="PF00196">
    <property type="entry name" value="GerE"/>
    <property type="match status" value="1"/>
</dbReference>
<dbReference type="GO" id="GO:0003677">
    <property type="term" value="F:DNA binding"/>
    <property type="evidence" value="ECO:0007669"/>
    <property type="project" value="UniProtKB-KW"/>
</dbReference>